<accession>A0ABR2DW09</accession>
<protein>
    <submittedName>
        <fullName evidence="1">Uncharacterized protein</fullName>
    </submittedName>
</protein>
<proteinExistence type="predicted"/>
<name>A0ABR2DW09_9ROSI</name>
<sequence>MAQSSTRLLLFPVSDSERPIYYPCALGFPIISWAQKEIQDGYSRSHKEGNTNDKLNSMNKKEIHKQNGNDWATMKHRNRSLMLTVSAEAGTAKTVKGIANQFTSKLGNYQHQSFRFRDIPRNNEQKFTTSPAATWRPAGLLALFSVATDGCVVRLPWSQHLFSAQCQCAGVQGSRKC</sequence>
<gene>
    <name evidence="1" type="ORF">V6N12_060930</name>
</gene>
<organism evidence="1 2">
    <name type="scientific">Hibiscus sabdariffa</name>
    <name type="common">roselle</name>
    <dbReference type="NCBI Taxonomy" id="183260"/>
    <lineage>
        <taxon>Eukaryota</taxon>
        <taxon>Viridiplantae</taxon>
        <taxon>Streptophyta</taxon>
        <taxon>Embryophyta</taxon>
        <taxon>Tracheophyta</taxon>
        <taxon>Spermatophyta</taxon>
        <taxon>Magnoliopsida</taxon>
        <taxon>eudicotyledons</taxon>
        <taxon>Gunneridae</taxon>
        <taxon>Pentapetalae</taxon>
        <taxon>rosids</taxon>
        <taxon>malvids</taxon>
        <taxon>Malvales</taxon>
        <taxon>Malvaceae</taxon>
        <taxon>Malvoideae</taxon>
        <taxon>Hibiscus</taxon>
    </lineage>
</organism>
<dbReference type="Proteomes" id="UP001472677">
    <property type="component" value="Unassembled WGS sequence"/>
</dbReference>
<evidence type="ECO:0000313" key="2">
    <source>
        <dbReference type="Proteomes" id="UP001472677"/>
    </source>
</evidence>
<dbReference type="EMBL" id="JBBPBM010000021">
    <property type="protein sequence ID" value="KAK8548003.1"/>
    <property type="molecule type" value="Genomic_DNA"/>
</dbReference>
<keyword evidence="2" id="KW-1185">Reference proteome</keyword>
<evidence type="ECO:0000313" key="1">
    <source>
        <dbReference type="EMBL" id="KAK8548003.1"/>
    </source>
</evidence>
<reference evidence="1 2" key="1">
    <citation type="journal article" date="2024" name="G3 (Bethesda)">
        <title>Genome assembly of Hibiscus sabdariffa L. provides insights into metabolisms of medicinal natural products.</title>
        <authorList>
            <person name="Kim T."/>
        </authorList>
    </citation>
    <scope>NUCLEOTIDE SEQUENCE [LARGE SCALE GENOMIC DNA]</scope>
    <source>
        <strain evidence="1">TK-2024</strain>
        <tissue evidence="1">Old leaves</tissue>
    </source>
</reference>
<comment type="caution">
    <text evidence="1">The sequence shown here is derived from an EMBL/GenBank/DDBJ whole genome shotgun (WGS) entry which is preliminary data.</text>
</comment>